<feature type="domain" description="Sin" evidence="3">
    <location>
        <begin position="66"/>
        <end position="104"/>
    </location>
</feature>
<dbReference type="Proteomes" id="UP000784880">
    <property type="component" value="Unassembled WGS sequence"/>
</dbReference>
<dbReference type="PROSITE" id="PS50943">
    <property type="entry name" value="HTH_CROC1"/>
    <property type="match status" value="1"/>
</dbReference>
<dbReference type="PANTHER" id="PTHR46797">
    <property type="entry name" value="HTH-TYPE TRANSCRIPTIONAL REGULATOR"/>
    <property type="match status" value="1"/>
</dbReference>
<keyword evidence="1" id="KW-0238">DNA-binding</keyword>
<gene>
    <name evidence="4" type="ORF">KS419_10195</name>
</gene>
<evidence type="ECO:0000313" key="5">
    <source>
        <dbReference type="Proteomes" id="UP000784880"/>
    </source>
</evidence>
<dbReference type="RefSeq" id="WP_217066292.1">
    <property type="nucleotide sequence ID" value="NZ_JAHQCS010000092.1"/>
</dbReference>
<dbReference type="InterPro" id="IPR010981">
    <property type="entry name" value="SinR/SinI_dimer_dom"/>
</dbReference>
<proteinExistence type="predicted"/>
<evidence type="ECO:0000313" key="4">
    <source>
        <dbReference type="EMBL" id="MBU9712110.1"/>
    </source>
</evidence>
<accession>A0ABS6JFE7</accession>
<sequence length="110" mass="12659">MVGERVKKYRKEAGLTLTELADRAGVAKSYLSALERNIQTNPSIQFLEKIAAVLNITIDHLLKDMDNMEPAGDDIDTEWRKLVLEAMNSGVSKEEFRDFLEYNKWKINQK</sequence>
<dbReference type="InterPro" id="IPR050807">
    <property type="entry name" value="TransReg_Diox_bact_type"/>
</dbReference>
<comment type="caution">
    <text evidence="4">The sequence shown here is derived from an EMBL/GenBank/DDBJ whole genome shotgun (WGS) entry which is preliminary data.</text>
</comment>
<name>A0ABS6JFE7_9BACI</name>
<evidence type="ECO:0000256" key="1">
    <source>
        <dbReference type="ARBA" id="ARBA00023125"/>
    </source>
</evidence>
<dbReference type="EMBL" id="JAHQCS010000092">
    <property type="protein sequence ID" value="MBU9712110.1"/>
    <property type="molecule type" value="Genomic_DNA"/>
</dbReference>
<dbReference type="Pfam" id="PF01381">
    <property type="entry name" value="HTH_3"/>
    <property type="match status" value="1"/>
</dbReference>
<keyword evidence="5" id="KW-1185">Reference proteome</keyword>
<dbReference type="PANTHER" id="PTHR46797:SF13">
    <property type="entry name" value="HTH-TYPE TRANSCRIPTIONAL REGULATOR SINR"/>
    <property type="match status" value="1"/>
</dbReference>
<dbReference type="SMART" id="SM00530">
    <property type="entry name" value="HTH_XRE"/>
    <property type="match status" value="1"/>
</dbReference>
<reference evidence="4 5" key="1">
    <citation type="submission" date="2021-06" db="EMBL/GenBank/DDBJ databases">
        <title>Bacillus sp. RD4P76, an endophyte from a halophyte.</title>
        <authorList>
            <person name="Sun J.-Q."/>
        </authorList>
    </citation>
    <scope>NUCLEOTIDE SEQUENCE [LARGE SCALE GENOMIC DNA]</scope>
    <source>
        <strain evidence="4 5">CGMCC 1.15917</strain>
    </source>
</reference>
<dbReference type="PROSITE" id="PS51500">
    <property type="entry name" value="SIN"/>
    <property type="match status" value="1"/>
</dbReference>
<protein>
    <submittedName>
        <fullName evidence="4">Helix-turn-helix domain-containing protein</fullName>
    </submittedName>
</protein>
<feature type="domain" description="HTH cro/C1-type" evidence="2">
    <location>
        <begin position="6"/>
        <end position="61"/>
    </location>
</feature>
<evidence type="ECO:0000259" key="2">
    <source>
        <dbReference type="PROSITE" id="PS50943"/>
    </source>
</evidence>
<dbReference type="InterPro" id="IPR001387">
    <property type="entry name" value="Cro/C1-type_HTH"/>
</dbReference>
<evidence type="ECO:0000259" key="3">
    <source>
        <dbReference type="PROSITE" id="PS51500"/>
    </source>
</evidence>
<dbReference type="Pfam" id="PF08671">
    <property type="entry name" value="SinI"/>
    <property type="match status" value="1"/>
</dbReference>
<organism evidence="4 5">
    <name type="scientific">Evansella tamaricis</name>
    <dbReference type="NCBI Taxonomy" id="2069301"/>
    <lineage>
        <taxon>Bacteria</taxon>
        <taxon>Bacillati</taxon>
        <taxon>Bacillota</taxon>
        <taxon>Bacilli</taxon>
        <taxon>Bacillales</taxon>
        <taxon>Bacillaceae</taxon>
        <taxon>Evansella</taxon>
    </lineage>
</organism>
<dbReference type="CDD" id="cd00093">
    <property type="entry name" value="HTH_XRE"/>
    <property type="match status" value="1"/>
</dbReference>